<feature type="non-terminal residue" evidence="7">
    <location>
        <position position="220"/>
    </location>
</feature>
<comment type="subcellular location">
    <subcellularLocation>
        <location evidence="1">Nucleus</location>
    </subcellularLocation>
</comment>
<evidence type="ECO:0000313" key="8">
    <source>
        <dbReference type="Proteomes" id="UP000015453"/>
    </source>
</evidence>
<dbReference type="PANTHER" id="PTHR12396:SF38">
    <property type="entry name" value="METHYL-CPG-BINDING DOMAIN-CONTAINING PROTEIN 7"/>
    <property type="match status" value="1"/>
</dbReference>
<sequence>MALSSPEGTTNSETRRLIVSGGKLLRIDEESGHRHFPDVESLAEAPEAPEILPDGWIVEEVPRRYHPHFADKYYLEPGTGQKFRSLVAVQRYFEEENEPLSKALEEIKEKKPLSKLFKLEYHHHPKNHSPEVKKNIPEFTARSSSTLPSPPREVNWILGSSADNEWNPFVKETKVPETVKQKWTQCFTNLMNHYTSTLEDMPMFENGRFPFEIWLRLTIR</sequence>
<dbReference type="AlphaFoldDB" id="S8C7Q0"/>
<protein>
    <recommendedName>
        <fullName evidence="6">MBD domain-containing protein</fullName>
    </recommendedName>
</protein>
<evidence type="ECO:0000256" key="2">
    <source>
        <dbReference type="ARBA" id="ARBA00023015"/>
    </source>
</evidence>
<proteinExistence type="predicted"/>
<keyword evidence="5" id="KW-0539">Nucleus</keyword>
<gene>
    <name evidence="7" type="ORF">M569_14429</name>
</gene>
<evidence type="ECO:0000259" key="6">
    <source>
        <dbReference type="PROSITE" id="PS50982"/>
    </source>
</evidence>
<comment type="caution">
    <text evidence="7">The sequence shown here is derived from an EMBL/GenBank/DDBJ whole genome shotgun (WGS) entry which is preliminary data.</text>
</comment>
<dbReference type="PANTHER" id="PTHR12396">
    <property type="entry name" value="METHYL-CPG BINDING PROTEIN, MBD"/>
    <property type="match status" value="1"/>
</dbReference>
<reference evidence="7 8" key="1">
    <citation type="journal article" date="2013" name="BMC Genomics">
        <title>The miniature genome of a carnivorous plant Genlisea aurea contains a low number of genes and short non-coding sequences.</title>
        <authorList>
            <person name="Leushkin E.V."/>
            <person name="Sutormin R.A."/>
            <person name="Nabieva E.R."/>
            <person name="Penin A.A."/>
            <person name="Kondrashov A.S."/>
            <person name="Logacheva M.D."/>
        </authorList>
    </citation>
    <scope>NUCLEOTIDE SEQUENCE [LARGE SCALE GENOMIC DNA]</scope>
</reference>
<evidence type="ECO:0000256" key="3">
    <source>
        <dbReference type="ARBA" id="ARBA00023125"/>
    </source>
</evidence>
<feature type="domain" description="MBD" evidence="6">
    <location>
        <begin position="42"/>
        <end position="114"/>
    </location>
</feature>
<organism evidence="7 8">
    <name type="scientific">Genlisea aurea</name>
    <dbReference type="NCBI Taxonomy" id="192259"/>
    <lineage>
        <taxon>Eukaryota</taxon>
        <taxon>Viridiplantae</taxon>
        <taxon>Streptophyta</taxon>
        <taxon>Embryophyta</taxon>
        <taxon>Tracheophyta</taxon>
        <taxon>Spermatophyta</taxon>
        <taxon>Magnoliopsida</taxon>
        <taxon>eudicotyledons</taxon>
        <taxon>Gunneridae</taxon>
        <taxon>Pentapetalae</taxon>
        <taxon>asterids</taxon>
        <taxon>lamiids</taxon>
        <taxon>Lamiales</taxon>
        <taxon>Lentibulariaceae</taxon>
        <taxon>Genlisea</taxon>
    </lineage>
</organism>
<dbReference type="PROSITE" id="PS50982">
    <property type="entry name" value="MBD"/>
    <property type="match status" value="1"/>
</dbReference>
<accession>S8C7Q0</accession>
<dbReference type="Proteomes" id="UP000015453">
    <property type="component" value="Unassembled WGS sequence"/>
</dbReference>
<keyword evidence="3" id="KW-0238">DNA-binding</keyword>
<evidence type="ECO:0000313" key="7">
    <source>
        <dbReference type="EMBL" id="EPS60376.1"/>
    </source>
</evidence>
<evidence type="ECO:0000256" key="1">
    <source>
        <dbReference type="ARBA" id="ARBA00004123"/>
    </source>
</evidence>
<dbReference type="InterPro" id="IPR001739">
    <property type="entry name" value="Methyl_CpG_DNA-bd"/>
</dbReference>
<dbReference type="EMBL" id="AUSU01007619">
    <property type="protein sequence ID" value="EPS60376.1"/>
    <property type="molecule type" value="Genomic_DNA"/>
</dbReference>
<evidence type="ECO:0000256" key="4">
    <source>
        <dbReference type="ARBA" id="ARBA00023163"/>
    </source>
</evidence>
<dbReference type="InterPro" id="IPR016177">
    <property type="entry name" value="DNA-bd_dom_sf"/>
</dbReference>
<evidence type="ECO:0000256" key="5">
    <source>
        <dbReference type="ARBA" id="ARBA00023242"/>
    </source>
</evidence>
<dbReference type="GO" id="GO:0005634">
    <property type="term" value="C:nucleus"/>
    <property type="evidence" value="ECO:0007669"/>
    <property type="project" value="UniProtKB-SubCell"/>
</dbReference>
<keyword evidence="2" id="KW-0805">Transcription regulation</keyword>
<dbReference type="Pfam" id="PF01429">
    <property type="entry name" value="MBD"/>
    <property type="match status" value="1"/>
</dbReference>
<dbReference type="Gene3D" id="3.30.890.10">
    <property type="entry name" value="Methyl-cpg-binding Protein 2, Chain A"/>
    <property type="match status" value="1"/>
</dbReference>
<name>S8C7Q0_9LAMI</name>
<dbReference type="OrthoDB" id="10072024at2759"/>
<keyword evidence="4" id="KW-0804">Transcription</keyword>
<dbReference type="GO" id="GO:0003677">
    <property type="term" value="F:DNA binding"/>
    <property type="evidence" value="ECO:0007669"/>
    <property type="project" value="UniProtKB-KW"/>
</dbReference>
<dbReference type="SUPFAM" id="SSF54171">
    <property type="entry name" value="DNA-binding domain"/>
    <property type="match status" value="1"/>
</dbReference>
<keyword evidence="8" id="KW-1185">Reference proteome</keyword>